<accession>A0A4R2NFB4</accession>
<sequence length="342" mass="39092">MLPINLILYPAELYKWYSQYSSDSNKLAERALKWNKLTSDVVPRFQNYQTPVIMLRKQTPKEAVCQVFENVNTGGVSLTVFELLTASFAADNFELRRDWEAKRERLTNTNNVFNKILSDISSTDLLQAISLLKTYNRRKQNSISAVSCKRKDILKLTLDDYLAWGDKAVDGFIQAAKFLQEQNIFSSRDLPYGSQLIPLSAIFVELGGKAHNLNVRNKIARWYWCGVLGKMYDGGSETRFARDLPELIDWINGGAEPSTIRDGNFAADRLYSLRTRNSAAYKGLHVLLMKQGGRDFISGVPIDIQTYYGDQIDIHHIFQRVYCEKNGIDKKMYDSIVNKTPI</sequence>
<dbReference type="EMBL" id="SLXK01000057">
    <property type="protein sequence ID" value="TCP19940.1"/>
    <property type="molecule type" value="Genomic_DNA"/>
</dbReference>
<dbReference type="PANTHER" id="PTHR37292">
    <property type="entry name" value="VNG6097C"/>
    <property type="match status" value="1"/>
</dbReference>
<comment type="caution">
    <text evidence="1">The sequence shown here is derived from an EMBL/GenBank/DDBJ whole genome shotgun (WGS) entry which is preliminary data.</text>
</comment>
<evidence type="ECO:0000313" key="2">
    <source>
        <dbReference type="Proteomes" id="UP000295416"/>
    </source>
</evidence>
<proteinExistence type="predicted"/>
<dbReference type="Proteomes" id="UP000295416">
    <property type="component" value="Unassembled WGS sequence"/>
</dbReference>
<dbReference type="PANTHER" id="PTHR37292:SF2">
    <property type="entry name" value="DUF262 DOMAIN-CONTAINING PROTEIN"/>
    <property type="match status" value="1"/>
</dbReference>
<keyword evidence="2" id="KW-1185">Reference proteome</keyword>
<protein>
    <submittedName>
        <fullName evidence="1">Uncharacterized protein</fullName>
    </submittedName>
</protein>
<name>A0A4R2NFB4_9BACL</name>
<organism evidence="1 2">
    <name type="scientific">Scopulibacillus darangshiensis</name>
    <dbReference type="NCBI Taxonomy" id="442528"/>
    <lineage>
        <taxon>Bacteria</taxon>
        <taxon>Bacillati</taxon>
        <taxon>Bacillota</taxon>
        <taxon>Bacilli</taxon>
        <taxon>Bacillales</taxon>
        <taxon>Sporolactobacillaceae</taxon>
        <taxon>Scopulibacillus</taxon>
    </lineage>
</organism>
<reference evidence="1 2" key="1">
    <citation type="submission" date="2019-03" db="EMBL/GenBank/DDBJ databases">
        <title>Genomic Encyclopedia of Type Strains, Phase IV (KMG-IV): sequencing the most valuable type-strain genomes for metagenomic binning, comparative biology and taxonomic classification.</title>
        <authorList>
            <person name="Goeker M."/>
        </authorList>
    </citation>
    <scope>NUCLEOTIDE SEQUENCE [LARGE SCALE GENOMIC DNA]</scope>
    <source>
        <strain evidence="1 2">DSM 19377</strain>
    </source>
</reference>
<dbReference type="RefSeq" id="WP_243647193.1">
    <property type="nucleotide sequence ID" value="NZ_SLXK01000057.1"/>
</dbReference>
<evidence type="ECO:0000313" key="1">
    <source>
        <dbReference type="EMBL" id="TCP19940.1"/>
    </source>
</evidence>
<gene>
    <name evidence="1" type="ORF">EV207_15714</name>
</gene>
<dbReference type="AlphaFoldDB" id="A0A4R2NFB4"/>